<dbReference type="SMART" id="SM00563">
    <property type="entry name" value="PlsC"/>
    <property type="match status" value="1"/>
</dbReference>
<evidence type="ECO:0000313" key="3">
    <source>
        <dbReference type="Proteomes" id="UP000650081"/>
    </source>
</evidence>
<dbReference type="GO" id="GO:0016746">
    <property type="term" value="F:acyltransferase activity"/>
    <property type="evidence" value="ECO:0007669"/>
    <property type="project" value="UniProtKB-KW"/>
</dbReference>
<evidence type="ECO:0000259" key="1">
    <source>
        <dbReference type="SMART" id="SM00563"/>
    </source>
</evidence>
<sequence>MSSANTGEDLAYSGYNFSYASPEDGWLKRLVITTIEHRTGKPELQRIYNELHANNPDPYKIWQEILDKLNITLDFAEEQLKKIPTDGPVIFVANHPYGVVDGAIFLHLVSRIRKDYFLLINEVLSREPILKGHLLPVDFRGDEAALQCNLNTKAETTRRLNNGEALIIFPSGAVATRPRWSWNGKAEEWPWRRFICTRIHETKCTVVPLYFHGENSNWFHWVSKFSMNLRLGLLLHEVRNKRGKTIRIEIGDPIAYREMEQYTDRQALIEYLKKRTFDLAK</sequence>
<protein>
    <submittedName>
        <fullName evidence="2">Lysophospholipid acyltransferase family protein</fullName>
    </submittedName>
</protein>
<dbReference type="EMBL" id="JACSIT010000077">
    <property type="protein sequence ID" value="MBC6993766.1"/>
    <property type="molecule type" value="Genomic_DNA"/>
</dbReference>
<gene>
    <name evidence="2" type="ORF">H9S92_06320</name>
</gene>
<dbReference type="AlphaFoldDB" id="A0A923PLB1"/>
<dbReference type="SUPFAM" id="SSF69593">
    <property type="entry name" value="Glycerol-3-phosphate (1)-acyltransferase"/>
    <property type="match status" value="1"/>
</dbReference>
<organism evidence="2 3">
    <name type="scientific">Neolewinella lacunae</name>
    <dbReference type="NCBI Taxonomy" id="1517758"/>
    <lineage>
        <taxon>Bacteria</taxon>
        <taxon>Pseudomonadati</taxon>
        <taxon>Bacteroidota</taxon>
        <taxon>Saprospiria</taxon>
        <taxon>Saprospirales</taxon>
        <taxon>Lewinellaceae</taxon>
        <taxon>Neolewinella</taxon>
    </lineage>
</organism>
<dbReference type="RefSeq" id="WP_187465867.1">
    <property type="nucleotide sequence ID" value="NZ_JACSIT010000077.1"/>
</dbReference>
<keyword evidence="2" id="KW-0012">Acyltransferase</keyword>
<dbReference type="InterPro" id="IPR002123">
    <property type="entry name" value="Plipid/glycerol_acylTrfase"/>
</dbReference>
<dbReference type="CDD" id="cd07986">
    <property type="entry name" value="LPLAT_ACT14924-like"/>
    <property type="match status" value="1"/>
</dbReference>
<keyword evidence="2" id="KW-0808">Transferase</keyword>
<accession>A0A923PLB1</accession>
<dbReference type="Proteomes" id="UP000650081">
    <property type="component" value="Unassembled WGS sequence"/>
</dbReference>
<proteinExistence type="predicted"/>
<dbReference type="InterPro" id="IPR045746">
    <property type="entry name" value="ACT14924-like_Acyltransf_dom"/>
</dbReference>
<keyword evidence="3" id="KW-1185">Reference proteome</keyword>
<evidence type="ECO:0000313" key="2">
    <source>
        <dbReference type="EMBL" id="MBC6993766.1"/>
    </source>
</evidence>
<feature type="domain" description="Phospholipid/glycerol acyltransferase" evidence="1">
    <location>
        <begin position="89"/>
        <end position="214"/>
    </location>
</feature>
<comment type="caution">
    <text evidence="2">The sequence shown here is derived from an EMBL/GenBank/DDBJ whole genome shotgun (WGS) entry which is preliminary data.</text>
</comment>
<reference evidence="2" key="1">
    <citation type="submission" date="2020-08" db="EMBL/GenBank/DDBJ databases">
        <title>Lewinella bacteria from marine environments.</title>
        <authorList>
            <person name="Zhong Y."/>
        </authorList>
    </citation>
    <scope>NUCLEOTIDE SEQUENCE</scope>
    <source>
        <strain evidence="2">KCTC 42187</strain>
    </source>
</reference>
<name>A0A923PLB1_9BACT</name>
<dbReference type="Pfam" id="PF19576">
    <property type="entry name" value="Acyltransf_2"/>
    <property type="match status" value="1"/>
</dbReference>